<dbReference type="PANTHER" id="PTHR45623:SF13">
    <property type="entry name" value="HELICASE PROTEIN MOM1"/>
    <property type="match status" value="1"/>
</dbReference>
<evidence type="ECO:0000256" key="2">
    <source>
        <dbReference type="SAM" id="MobiDB-lite"/>
    </source>
</evidence>
<dbReference type="InterPro" id="IPR027417">
    <property type="entry name" value="P-loop_NTPase"/>
</dbReference>
<keyword evidence="1" id="KW-0539">Nucleus</keyword>
<dbReference type="GO" id="GO:0042393">
    <property type="term" value="F:histone binding"/>
    <property type="evidence" value="ECO:0007669"/>
    <property type="project" value="TreeGrafter"/>
</dbReference>
<feature type="compositionally biased region" description="Basic and acidic residues" evidence="2">
    <location>
        <begin position="151"/>
        <end position="167"/>
    </location>
</feature>
<feature type="compositionally biased region" description="Low complexity" evidence="2">
    <location>
        <begin position="23"/>
        <end position="52"/>
    </location>
</feature>
<dbReference type="GO" id="GO:0005634">
    <property type="term" value="C:nucleus"/>
    <property type="evidence" value="ECO:0007669"/>
    <property type="project" value="TreeGrafter"/>
</dbReference>
<dbReference type="InterPro" id="IPR001650">
    <property type="entry name" value="Helicase_C-like"/>
</dbReference>
<dbReference type="GO" id="GO:0016887">
    <property type="term" value="F:ATP hydrolysis activity"/>
    <property type="evidence" value="ECO:0007669"/>
    <property type="project" value="TreeGrafter"/>
</dbReference>
<reference evidence="4 5" key="1">
    <citation type="submission" date="2017-09" db="EMBL/GenBank/DDBJ databases">
        <authorList>
            <consortium name="International Durum Wheat Genome Sequencing Consortium (IDWGSC)"/>
            <person name="Milanesi L."/>
        </authorList>
    </citation>
    <scope>NUCLEOTIDE SEQUENCE [LARGE SCALE GENOMIC DNA]</scope>
    <source>
        <strain evidence="5">cv. Svevo</strain>
    </source>
</reference>
<proteinExistence type="predicted"/>
<dbReference type="AlphaFoldDB" id="A0A9R0WRC7"/>
<feature type="compositionally biased region" description="Polar residues" evidence="2">
    <location>
        <begin position="75"/>
        <end position="104"/>
    </location>
</feature>
<feature type="region of interest" description="Disordered" evidence="2">
    <location>
        <begin position="1"/>
        <end position="173"/>
    </location>
</feature>
<sequence length="782" mass="85592">MANTRSGGANNEGAGGTSARKGSAATSAKDPKSATTSTSSASGRESRSLSTRETSDEQKPNLRRSNRETKGKNPILTTSSASTPVPQKSIRGRSNPSTPGTPKSSARKLKGSMRKASTPRTSDRVKKSTVSASTASNDATGVSSPVATPDKAVKREIDEHDSTKNDASESGTMPLKKQKRLTAEDNGSVLRYEESGAHEEDNQAHLSQVVNKFWEGYTSGQCEAPKVILETDGLKNDVEKSAPISEAHMTVDLCSSSPAMDATEPTDDCSEFALHVAMGQKADSSKFVEYWVPARLSRVQLEMYCYTLLSNSPALRSHSKTDSVGALRNILVSLRKCCDHPYLVDKTLHLLLTKGHPVTDILDIGVSASGKLLLLDKMLQEIWKKGQRVLILSQSCGGAGNPMGDILDDFVNQRFGFESYERVERDLNVRKKQGAMSMFNDTTKGRFIFLIDSRACVPSIKLSSVDVIIIYCSDWNPTNDLRVLQKISIESQSECVPIFRLYSSCTVEEKALILAKHGHILDSTVQNIRPILSHSLLSWGASFLFSRLEGLKNYACLRKDSDAEKLFMDKVLLDLKKLSTKDDPSTKMSNAAISQAHLSGPFYSRDSLVVGEREGISAPDSDLPKFWVNLLDQKSPRWQYITEQAQRSCRKIQNMEEGNVPADEADEGSTKRRKIAGILDSSANVLAGEDQDSILPETNTACSSRRKIAGILDSSANVLAGEDKDSILPETNVTSSSHQISVDDTWQEQGVENLQDTQKSLHIQLKPEISKLYELFELPGEC</sequence>
<feature type="compositionally biased region" description="Polar residues" evidence="2">
    <location>
        <begin position="128"/>
        <end position="146"/>
    </location>
</feature>
<dbReference type="Proteomes" id="UP000324705">
    <property type="component" value="Chromosome 5A"/>
</dbReference>
<dbReference type="SUPFAM" id="SSF52540">
    <property type="entry name" value="P-loop containing nucleoside triphosphate hydrolases"/>
    <property type="match status" value="1"/>
</dbReference>
<dbReference type="PANTHER" id="PTHR45623">
    <property type="entry name" value="CHROMODOMAIN-HELICASE-DNA-BINDING PROTEIN 3-RELATED-RELATED"/>
    <property type="match status" value="1"/>
</dbReference>
<dbReference type="Gramene" id="TRITD5Av1G195710.1">
    <property type="protein sequence ID" value="TRITD5Av1G195710.1"/>
    <property type="gene ID" value="TRITD5Av1G195710"/>
</dbReference>
<gene>
    <name evidence="4" type="ORF">TRITD_5Av1G195710</name>
</gene>
<dbReference type="GO" id="GO:0003677">
    <property type="term" value="F:DNA binding"/>
    <property type="evidence" value="ECO:0007669"/>
    <property type="project" value="TreeGrafter"/>
</dbReference>
<evidence type="ECO:0000256" key="1">
    <source>
        <dbReference type="ARBA" id="ARBA00023242"/>
    </source>
</evidence>
<dbReference type="Pfam" id="PF00271">
    <property type="entry name" value="Helicase_C"/>
    <property type="match status" value="1"/>
</dbReference>
<keyword evidence="5" id="KW-1185">Reference proteome</keyword>
<evidence type="ECO:0000313" key="4">
    <source>
        <dbReference type="EMBL" id="VAI21166.1"/>
    </source>
</evidence>
<accession>A0A9R0WRC7</accession>
<feature type="domain" description="Helicase C-terminal" evidence="3">
    <location>
        <begin position="376"/>
        <end position="481"/>
    </location>
</feature>
<evidence type="ECO:0000313" key="5">
    <source>
        <dbReference type="Proteomes" id="UP000324705"/>
    </source>
</evidence>
<protein>
    <recommendedName>
        <fullName evidence="3">Helicase C-terminal domain-containing protein</fullName>
    </recommendedName>
</protein>
<dbReference type="GO" id="GO:0140658">
    <property type="term" value="F:ATP-dependent chromatin remodeler activity"/>
    <property type="evidence" value="ECO:0007669"/>
    <property type="project" value="TreeGrafter"/>
</dbReference>
<evidence type="ECO:0000259" key="3">
    <source>
        <dbReference type="Pfam" id="PF00271"/>
    </source>
</evidence>
<dbReference type="EMBL" id="LT934119">
    <property type="protein sequence ID" value="VAI21166.1"/>
    <property type="molecule type" value="Genomic_DNA"/>
</dbReference>
<dbReference type="Gene3D" id="3.40.50.300">
    <property type="entry name" value="P-loop containing nucleotide triphosphate hydrolases"/>
    <property type="match status" value="1"/>
</dbReference>
<name>A0A9R0WRC7_TRITD</name>
<dbReference type="GO" id="GO:0003682">
    <property type="term" value="F:chromatin binding"/>
    <property type="evidence" value="ECO:0007669"/>
    <property type="project" value="TreeGrafter"/>
</dbReference>
<dbReference type="GO" id="GO:0000785">
    <property type="term" value="C:chromatin"/>
    <property type="evidence" value="ECO:0007669"/>
    <property type="project" value="TreeGrafter"/>
</dbReference>
<organism evidence="4 5">
    <name type="scientific">Triticum turgidum subsp. durum</name>
    <name type="common">Durum wheat</name>
    <name type="synonym">Triticum durum</name>
    <dbReference type="NCBI Taxonomy" id="4567"/>
    <lineage>
        <taxon>Eukaryota</taxon>
        <taxon>Viridiplantae</taxon>
        <taxon>Streptophyta</taxon>
        <taxon>Embryophyta</taxon>
        <taxon>Tracheophyta</taxon>
        <taxon>Spermatophyta</taxon>
        <taxon>Magnoliopsida</taxon>
        <taxon>Liliopsida</taxon>
        <taxon>Poales</taxon>
        <taxon>Poaceae</taxon>
        <taxon>BOP clade</taxon>
        <taxon>Pooideae</taxon>
        <taxon>Triticodae</taxon>
        <taxon>Triticeae</taxon>
        <taxon>Triticinae</taxon>
        <taxon>Triticum</taxon>
    </lineage>
</organism>
<feature type="compositionally biased region" description="Basic and acidic residues" evidence="2">
    <location>
        <begin position="53"/>
        <end position="71"/>
    </location>
</feature>